<name>D0L4Q3_GORB4</name>
<dbReference type="SUPFAM" id="SSF51735">
    <property type="entry name" value="NAD(P)-binding Rossmann-fold domains"/>
    <property type="match status" value="1"/>
</dbReference>
<dbReference type="Proteomes" id="UP000001219">
    <property type="component" value="Chromosome"/>
</dbReference>
<reference evidence="2 3" key="2">
    <citation type="journal article" date="2010" name="Stand. Genomic Sci.">
        <title>Complete genome sequence of Gordonia bronchialis type strain (3410).</title>
        <authorList>
            <person name="Ivanova N."/>
            <person name="Sikorski J."/>
            <person name="Jando M."/>
            <person name="Lapidus A."/>
            <person name="Nolan M."/>
            <person name="Lucas S."/>
            <person name="Del Rio T.G."/>
            <person name="Tice H."/>
            <person name="Copeland A."/>
            <person name="Cheng J.F."/>
            <person name="Chen F."/>
            <person name="Bruce D."/>
            <person name="Goodwin L."/>
            <person name="Pitluck S."/>
            <person name="Mavromatis K."/>
            <person name="Ovchinnikova G."/>
            <person name="Pati A."/>
            <person name="Chen A."/>
            <person name="Palaniappan K."/>
            <person name="Land M."/>
            <person name="Hauser L."/>
            <person name="Chang Y.J."/>
            <person name="Jeffries C.D."/>
            <person name="Chain P."/>
            <person name="Saunders E."/>
            <person name="Han C."/>
            <person name="Detter J.C."/>
            <person name="Brettin T."/>
            <person name="Rohde M."/>
            <person name="Goker M."/>
            <person name="Bristow J."/>
            <person name="Eisen J.A."/>
            <person name="Markowitz V."/>
            <person name="Hugenholtz P."/>
            <person name="Klenk H.P."/>
            <person name="Kyrpides N.C."/>
        </authorList>
    </citation>
    <scope>NUCLEOTIDE SEQUENCE [LARGE SCALE GENOMIC DNA]</scope>
    <source>
        <strain evidence="3">ATCC 25592 / DSM 43247 / BCRC 13721 / JCM 3198 / KCTC 3076 / NBRC 16047 / NCTC 10667</strain>
    </source>
</reference>
<dbReference type="InterPro" id="IPR002347">
    <property type="entry name" value="SDR_fam"/>
</dbReference>
<dbReference type="Pfam" id="PF00106">
    <property type="entry name" value="adh_short"/>
    <property type="match status" value="1"/>
</dbReference>
<evidence type="ECO:0000313" key="2">
    <source>
        <dbReference type="EMBL" id="ACY23278.1"/>
    </source>
</evidence>
<dbReference type="RefSeq" id="WP_012835779.1">
    <property type="nucleotide sequence ID" value="NC_013441.1"/>
</dbReference>
<evidence type="ECO:0000313" key="3">
    <source>
        <dbReference type="Proteomes" id="UP000001219"/>
    </source>
</evidence>
<dbReference type="STRING" id="526226.Gbro_4116"/>
<dbReference type="Gene3D" id="3.40.50.720">
    <property type="entry name" value="NAD(P)-binding Rossmann-like Domain"/>
    <property type="match status" value="1"/>
</dbReference>
<dbReference type="PRINTS" id="PR00081">
    <property type="entry name" value="GDHRDH"/>
</dbReference>
<keyword evidence="3" id="KW-1185">Reference proteome</keyword>
<organism evidence="2 3">
    <name type="scientific">Gordonia bronchialis (strain ATCC 25592 / DSM 43247 / BCRC 13721 / JCM 3198 / KCTC 3076 / NBRC 16047 / NCTC 10667)</name>
    <name type="common">Rhodococcus bronchialis</name>
    <dbReference type="NCBI Taxonomy" id="526226"/>
    <lineage>
        <taxon>Bacteria</taxon>
        <taxon>Bacillati</taxon>
        <taxon>Actinomycetota</taxon>
        <taxon>Actinomycetes</taxon>
        <taxon>Mycobacteriales</taxon>
        <taxon>Gordoniaceae</taxon>
        <taxon>Gordonia</taxon>
    </lineage>
</organism>
<dbReference type="PANTHER" id="PTHR43157:SF31">
    <property type="entry name" value="PHOSPHATIDYLINOSITOL-GLYCAN BIOSYNTHESIS CLASS F PROTEIN"/>
    <property type="match status" value="1"/>
</dbReference>
<proteinExistence type="predicted"/>
<sequence>MAPTRTVVITGASDGIGAIAASELSGAGTDLIIVGRSKEKTDAVARQTGATAFTADYAKLDDVRALAEKISARVESIDVLMNNAGGTFDPKRRTSDGHEPNFQINHLGSFLLTNLLRDKLAAGSGALVLNTSSVGNLAGSVDLDDLDWERRRALELRCYGTGKLENILFTRGIAQRWSDDGIVSAAVHPGPAATKFGRDSFFVGLLYRTPLKRIGTITPEKGAAPLIALANRGADPAINGKYYSRFKADGRENPQARKQELIDGLWSASERLVGIG</sequence>
<dbReference type="eggNOG" id="COG1028">
    <property type="taxonomic scope" value="Bacteria"/>
</dbReference>
<reference evidence="3" key="1">
    <citation type="submission" date="2009-10" db="EMBL/GenBank/DDBJ databases">
        <title>The complete chromosome of Gordonia bronchialis DSM 43247.</title>
        <authorList>
            <consortium name="US DOE Joint Genome Institute (JGI-PGF)"/>
            <person name="Lucas S."/>
            <person name="Copeland A."/>
            <person name="Lapidus A."/>
            <person name="Glavina del Rio T."/>
            <person name="Dalin E."/>
            <person name="Tice H."/>
            <person name="Bruce D."/>
            <person name="Goodwin L."/>
            <person name="Pitluck S."/>
            <person name="Kyrpides N."/>
            <person name="Mavromatis K."/>
            <person name="Ivanova N."/>
            <person name="Ovchinnikova G."/>
            <person name="Saunders E."/>
            <person name="Brettin T."/>
            <person name="Detter J.C."/>
            <person name="Han C."/>
            <person name="Larimer F."/>
            <person name="Land M."/>
            <person name="Hauser L."/>
            <person name="Markowitz V."/>
            <person name="Cheng J.-F."/>
            <person name="Hugenholtz P."/>
            <person name="Woyke T."/>
            <person name="Wu D."/>
            <person name="Jando M."/>
            <person name="Schneider S."/>
            <person name="Goeker M."/>
            <person name="Klenk H.-P."/>
            <person name="Eisen J.A."/>
        </authorList>
    </citation>
    <scope>NUCLEOTIDE SEQUENCE [LARGE SCALE GENOMIC DNA]</scope>
    <source>
        <strain evidence="3">ATCC 25592 / DSM 43247 / BCRC 13721 / JCM 3198 / KCTC 3076 / NBRC 16047 / NCTC 10667</strain>
    </source>
</reference>
<dbReference type="EMBL" id="CP001802">
    <property type="protein sequence ID" value="ACY23278.1"/>
    <property type="molecule type" value="Genomic_DNA"/>
</dbReference>
<gene>
    <name evidence="2" type="ordered locus">Gbro_4116</name>
</gene>
<dbReference type="OrthoDB" id="3237043at2"/>
<keyword evidence="1" id="KW-0560">Oxidoreductase</keyword>
<dbReference type="GO" id="GO:0016491">
    <property type="term" value="F:oxidoreductase activity"/>
    <property type="evidence" value="ECO:0007669"/>
    <property type="project" value="UniProtKB-KW"/>
</dbReference>
<accession>D0L4Q3</accession>
<dbReference type="PANTHER" id="PTHR43157">
    <property type="entry name" value="PHOSPHATIDYLINOSITOL-GLYCAN BIOSYNTHESIS CLASS F PROTEIN-RELATED"/>
    <property type="match status" value="1"/>
</dbReference>
<dbReference type="KEGG" id="gbr:Gbro_4116"/>
<dbReference type="InterPro" id="IPR036291">
    <property type="entry name" value="NAD(P)-bd_dom_sf"/>
</dbReference>
<dbReference type="AlphaFoldDB" id="D0L4Q3"/>
<dbReference type="HOGENOM" id="CLU_010194_44_5_11"/>
<evidence type="ECO:0000256" key="1">
    <source>
        <dbReference type="ARBA" id="ARBA00023002"/>
    </source>
</evidence>
<protein>
    <submittedName>
        <fullName evidence="2">Short-chain dehydrogenase/reductase SDR</fullName>
    </submittedName>
</protein>